<dbReference type="Gene3D" id="3.90.76.10">
    <property type="entry name" value="Dipeptide-binding Protein, Domain 1"/>
    <property type="match status" value="1"/>
</dbReference>
<evidence type="ECO:0000313" key="3">
    <source>
        <dbReference type="EMBL" id="GAA2515699.1"/>
    </source>
</evidence>
<feature type="compositionally biased region" description="Basic and acidic residues" evidence="1">
    <location>
        <begin position="462"/>
        <end position="483"/>
    </location>
</feature>
<name>A0ABP6AJ64_STRLO</name>
<accession>A0ABP6AJ64</accession>
<dbReference type="PROSITE" id="PS51257">
    <property type="entry name" value="PROKAR_LIPOPROTEIN"/>
    <property type="match status" value="1"/>
</dbReference>
<evidence type="ECO:0000256" key="1">
    <source>
        <dbReference type="SAM" id="MobiDB-lite"/>
    </source>
</evidence>
<dbReference type="PANTHER" id="PTHR30290">
    <property type="entry name" value="PERIPLASMIC BINDING COMPONENT OF ABC TRANSPORTER"/>
    <property type="match status" value="1"/>
</dbReference>
<evidence type="ECO:0000313" key="4">
    <source>
        <dbReference type="Proteomes" id="UP001501777"/>
    </source>
</evidence>
<comment type="caution">
    <text evidence="3">The sequence shown here is derived from an EMBL/GenBank/DDBJ whole genome shotgun (WGS) entry which is preliminary data.</text>
</comment>
<gene>
    <name evidence="3" type="ORF">GCM10010276_75510</name>
</gene>
<dbReference type="RefSeq" id="WP_344405498.1">
    <property type="nucleotide sequence ID" value="NZ_BAAASG010000023.1"/>
</dbReference>
<dbReference type="PANTHER" id="PTHR30290:SF65">
    <property type="entry name" value="MONOACYL PHOSPHATIDYLINOSITOL TETRAMANNOSIDE-BINDING PROTEIN LPQW-RELATED"/>
    <property type="match status" value="1"/>
</dbReference>
<dbReference type="InterPro" id="IPR030678">
    <property type="entry name" value="Peptide/Ni-bd"/>
</dbReference>
<proteinExistence type="predicted"/>
<feature type="domain" description="Solute-binding protein family 5" evidence="2">
    <location>
        <begin position="120"/>
        <end position="422"/>
    </location>
</feature>
<keyword evidence="4" id="KW-1185">Reference proteome</keyword>
<dbReference type="PIRSF" id="PIRSF002741">
    <property type="entry name" value="MppA"/>
    <property type="match status" value="1"/>
</dbReference>
<dbReference type="InterPro" id="IPR000914">
    <property type="entry name" value="SBP_5_dom"/>
</dbReference>
<dbReference type="Pfam" id="PF00496">
    <property type="entry name" value="SBP_bac_5"/>
    <property type="match status" value="1"/>
</dbReference>
<dbReference type="CDD" id="cd08501">
    <property type="entry name" value="PBP2_Lpqw"/>
    <property type="match status" value="1"/>
</dbReference>
<dbReference type="InterPro" id="IPR039424">
    <property type="entry name" value="SBP_5"/>
</dbReference>
<reference evidence="4" key="1">
    <citation type="journal article" date="2019" name="Int. J. Syst. Evol. Microbiol.">
        <title>The Global Catalogue of Microorganisms (GCM) 10K type strain sequencing project: providing services to taxonomists for standard genome sequencing and annotation.</title>
        <authorList>
            <consortium name="The Broad Institute Genomics Platform"/>
            <consortium name="The Broad Institute Genome Sequencing Center for Infectious Disease"/>
            <person name="Wu L."/>
            <person name="Ma J."/>
        </authorList>
    </citation>
    <scope>NUCLEOTIDE SEQUENCE [LARGE SCALE GENOMIC DNA]</scope>
    <source>
        <strain evidence="4">JCM 4395</strain>
    </source>
</reference>
<feature type="compositionally biased region" description="Basic and acidic residues" evidence="1">
    <location>
        <begin position="422"/>
        <end position="434"/>
    </location>
</feature>
<dbReference type="Proteomes" id="UP001501777">
    <property type="component" value="Unassembled WGS sequence"/>
</dbReference>
<dbReference type="SUPFAM" id="SSF53850">
    <property type="entry name" value="Periplasmic binding protein-like II"/>
    <property type="match status" value="2"/>
</dbReference>
<feature type="region of interest" description="Disordered" evidence="1">
    <location>
        <begin position="422"/>
        <end position="509"/>
    </location>
</feature>
<dbReference type="Gene3D" id="3.40.190.10">
    <property type="entry name" value="Periplasmic binding protein-like II"/>
    <property type="match status" value="1"/>
</dbReference>
<dbReference type="Gene3D" id="3.10.105.10">
    <property type="entry name" value="Dipeptide-binding Protein, Domain 3"/>
    <property type="match status" value="2"/>
</dbReference>
<dbReference type="EMBL" id="BAAASG010000023">
    <property type="protein sequence ID" value="GAA2515699.1"/>
    <property type="molecule type" value="Genomic_DNA"/>
</dbReference>
<evidence type="ECO:0000259" key="2">
    <source>
        <dbReference type="Pfam" id="PF00496"/>
    </source>
</evidence>
<protein>
    <submittedName>
        <fullName evidence="3">ABC transporter family substrate-binding protein</fullName>
    </submittedName>
</protein>
<organism evidence="3 4">
    <name type="scientific">Streptomyces longisporus</name>
    <dbReference type="NCBI Taxonomy" id="1948"/>
    <lineage>
        <taxon>Bacteria</taxon>
        <taxon>Bacillati</taxon>
        <taxon>Actinomycetota</taxon>
        <taxon>Actinomycetes</taxon>
        <taxon>Kitasatosporales</taxon>
        <taxon>Streptomycetaceae</taxon>
        <taxon>Streptomyces</taxon>
    </lineage>
</organism>
<sequence length="711" mass="74934">MSHDGRLRTRPGAVARSVAFLAAGVLVVPVLAGCASEDEAGKPLAGPDIAPAGRDLVADGGTLRWAVDDVPETLNTFQSDADAVTNRVAQAVLPSMYRLDRNGRPQRNSDYLESAKVVQTEPKQVVLYKIAQQAVWSDGREIGAADFAAQWRALSGKDTAYWTARNAGYDRIEKIERGANDLEVKVTFARPYADWQSLFSPLYPKDVMGTPDSFNDGARRTLKVTAGPFAVKAVDHKNNQVSLVRNPRWWGQPAKLSEIDLKAVPLDKRPAALADGEIDLAEIDPAAAQRIAPTAGARGSAALPGPEARRAAAKALPADAQGLTGFEVRKSLEPVYTQLALNGAEGPLADERVRRAVARALDRKSLAEAVLKPLGLPAVPVGSHLALSGQAAYADNSGALGGQDTAEAQALLADAGWVRGGPVKEEKKKQKGEKAAGAQGRKADESEGGDDGTYIVGEDDNGDSKSGHDKDPKDHSKKDEKAKGGTHLADGRQYAGRQPVHGGAPGAYAPKGTAAPAGAATAMLAKDGKPLTLRFVLPSGPGSQALRTVADRIGAMLQRVGIGTRITKVSDDSYFKDHIASGEFDLALYSWPASAFPATDARPIYAKPVPAADGSLDVEQNYTRIGTDQVDHLFDQAAATLDTDENLSLIRKADSRIWAAAGSIPLYQRPQLTAAARNLVNAGSFGFQTPVYADMGFLKKGAKPSASASGG</sequence>